<evidence type="ECO:0000256" key="7">
    <source>
        <dbReference type="ARBA" id="ARBA00022832"/>
    </source>
</evidence>
<dbReference type="Pfam" id="PF04387">
    <property type="entry name" value="PTPLA"/>
    <property type="match status" value="1"/>
</dbReference>
<keyword evidence="10 14" id="KW-0472">Membrane</keyword>
<dbReference type="GO" id="GO:0030148">
    <property type="term" value="P:sphingolipid biosynthetic process"/>
    <property type="evidence" value="ECO:0007669"/>
    <property type="project" value="TreeGrafter"/>
</dbReference>
<dbReference type="PANTHER" id="PTHR11035:SF3">
    <property type="entry name" value="VERY-LONG-CHAIN (3R)-3-HYDROXYACYL-COA DEHYDRATASE"/>
    <property type="match status" value="1"/>
</dbReference>
<protein>
    <recommendedName>
        <fullName evidence="4 14">Very-long-chain (3R)-3-hydroxyacyl-CoA dehydratase</fullName>
        <ecNumber evidence="4 14">4.2.1.134</ecNumber>
    </recommendedName>
</protein>
<dbReference type="Gramene" id="ORUFI01G03350.3">
    <property type="protein sequence ID" value="ORUFI01G03350.3"/>
    <property type="gene ID" value="ORUFI01G03350"/>
</dbReference>
<comment type="similarity">
    <text evidence="3 14">Belongs to the very long-chain fatty acids dehydratase HACD family.</text>
</comment>
<keyword evidence="14" id="KW-0256">Endoplasmic reticulum</keyword>
<evidence type="ECO:0000256" key="11">
    <source>
        <dbReference type="ARBA" id="ARBA00023160"/>
    </source>
</evidence>
<comment type="catalytic activity">
    <reaction evidence="13 14">
        <text>a very-long-chain (3R)-3-hydroxyacyl-CoA = a very-long-chain (2E)-enoyl-CoA + H2O</text>
        <dbReference type="Rhea" id="RHEA:45812"/>
        <dbReference type="ChEBI" id="CHEBI:15377"/>
        <dbReference type="ChEBI" id="CHEBI:83728"/>
        <dbReference type="ChEBI" id="CHEBI:85440"/>
        <dbReference type="EC" id="4.2.1.134"/>
    </reaction>
</comment>
<name>A0A0E0MRD6_ORYRU</name>
<evidence type="ECO:0000256" key="14">
    <source>
        <dbReference type="RuleBase" id="RU363109"/>
    </source>
</evidence>
<dbReference type="GO" id="GO:0042761">
    <property type="term" value="P:very long-chain fatty acid biosynthetic process"/>
    <property type="evidence" value="ECO:0007669"/>
    <property type="project" value="TreeGrafter"/>
</dbReference>
<keyword evidence="8 14" id="KW-1133">Transmembrane helix</keyword>
<keyword evidence="12 14" id="KW-0456">Lyase</keyword>
<dbReference type="GO" id="GO:0030497">
    <property type="term" value="P:fatty acid elongation"/>
    <property type="evidence" value="ECO:0007669"/>
    <property type="project" value="TreeGrafter"/>
</dbReference>
<comment type="function">
    <text evidence="14">Catalyzes the third of the four reactions of the long-chain fatty acids elongation cycle. This endoplasmic reticulum-bound enzymatic process, allows the addition of two carbons to the chain of long- and very long-chain fatty acids/VLCFAs per cycle. This enzyme catalyzes the dehydration of the 3-hydroxyacyl-CoA intermediate into trans-2,3-enoyl-CoA, within each cycle of fatty acid elongation. Thereby, it participates to the production of VLCFAs of different chain lengths that are involved in multiple biological processes as precursors of membrane lipids and lipid mediators.</text>
</comment>
<dbReference type="EnsemblPlants" id="ORUFI01G03350.3">
    <property type="protein sequence ID" value="ORUFI01G03350.3"/>
    <property type="gene ID" value="ORUFI01G03350"/>
</dbReference>
<dbReference type="PANTHER" id="PTHR11035">
    <property type="entry name" value="VERY-LONG-CHAIN (3R)-3-HYDROXYACYL-COA DEHYDRATASE"/>
    <property type="match status" value="1"/>
</dbReference>
<keyword evidence="17" id="KW-1185">Reference proteome</keyword>
<reference evidence="17" key="1">
    <citation type="submission" date="2013-06" db="EMBL/GenBank/DDBJ databases">
        <authorList>
            <person name="Zhao Q."/>
        </authorList>
    </citation>
    <scope>NUCLEOTIDE SEQUENCE</scope>
    <source>
        <strain evidence="17">cv. W1943</strain>
    </source>
</reference>
<evidence type="ECO:0000256" key="2">
    <source>
        <dbReference type="ARBA" id="ARBA00005194"/>
    </source>
</evidence>
<keyword evidence="5 14" id="KW-0444">Lipid biosynthesis</keyword>
<evidence type="ECO:0000256" key="5">
    <source>
        <dbReference type="ARBA" id="ARBA00022516"/>
    </source>
</evidence>
<evidence type="ECO:0000256" key="1">
    <source>
        <dbReference type="ARBA" id="ARBA00004141"/>
    </source>
</evidence>
<evidence type="ECO:0000256" key="4">
    <source>
        <dbReference type="ARBA" id="ARBA00013122"/>
    </source>
</evidence>
<evidence type="ECO:0000313" key="16">
    <source>
        <dbReference type="EnsemblPlants" id="ORUFI01G03350.2"/>
    </source>
</evidence>
<comment type="caution">
    <text evidence="14">Lacks conserved residue(s) required for the propagation of feature annotation.</text>
</comment>
<feature type="transmembrane region" description="Helical" evidence="14">
    <location>
        <begin position="139"/>
        <end position="167"/>
    </location>
</feature>
<dbReference type="InterPro" id="IPR007482">
    <property type="entry name" value="Tyr_Pase-like_PTPLA"/>
</dbReference>
<feature type="transmembrane region" description="Helical" evidence="14">
    <location>
        <begin position="35"/>
        <end position="56"/>
    </location>
</feature>
<accession>A0A0E0MRD6</accession>
<feature type="transmembrane region" description="Helical" evidence="14">
    <location>
        <begin position="71"/>
        <end position="89"/>
    </location>
</feature>
<evidence type="ECO:0000256" key="15">
    <source>
        <dbReference type="SAM" id="MobiDB-lite"/>
    </source>
</evidence>
<keyword evidence="6 14" id="KW-0812">Transmembrane</keyword>
<dbReference type="EC" id="4.2.1.134" evidence="4 14"/>
<comment type="subcellular location">
    <subcellularLocation>
        <location evidence="14">Endoplasmic reticulum membrane</location>
        <topology evidence="14">Multi-pass membrane protein</topology>
    </subcellularLocation>
    <subcellularLocation>
        <location evidence="1">Membrane</location>
        <topology evidence="1">Multi-pass membrane protein</topology>
    </subcellularLocation>
</comment>
<evidence type="ECO:0000256" key="13">
    <source>
        <dbReference type="ARBA" id="ARBA00036671"/>
    </source>
</evidence>
<comment type="pathway">
    <text evidence="2 14">Lipid metabolism; fatty acid biosynthesis.</text>
</comment>
<evidence type="ECO:0000256" key="12">
    <source>
        <dbReference type="ARBA" id="ARBA00023239"/>
    </source>
</evidence>
<dbReference type="UniPathway" id="UPA00094"/>
<keyword evidence="11 14" id="KW-0275">Fatty acid biosynthesis</keyword>
<dbReference type="Proteomes" id="UP000008022">
    <property type="component" value="Unassembled WGS sequence"/>
</dbReference>
<evidence type="ECO:0000313" key="17">
    <source>
        <dbReference type="Proteomes" id="UP000008022"/>
    </source>
</evidence>
<keyword evidence="7 14" id="KW-0276">Fatty acid metabolism</keyword>
<evidence type="ECO:0000256" key="10">
    <source>
        <dbReference type="ARBA" id="ARBA00023136"/>
    </source>
</evidence>
<feature type="region of interest" description="Disordered" evidence="15">
    <location>
        <begin position="1"/>
        <end position="20"/>
    </location>
</feature>
<proteinExistence type="inferred from homology"/>
<dbReference type="GO" id="GO:0005789">
    <property type="term" value="C:endoplasmic reticulum membrane"/>
    <property type="evidence" value="ECO:0007669"/>
    <property type="project" value="UniProtKB-SubCell"/>
</dbReference>
<dbReference type="AlphaFoldDB" id="A0A0E0MRD6"/>
<feature type="transmembrane region" description="Helical" evidence="14">
    <location>
        <begin position="187"/>
        <end position="206"/>
    </location>
</feature>
<evidence type="ECO:0000256" key="8">
    <source>
        <dbReference type="ARBA" id="ARBA00022989"/>
    </source>
</evidence>
<dbReference type="EnsemblPlants" id="ORUFI01G03350.2">
    <property type="protein sequence ID" value="ORUFI01G03350.2"/>
    <property type="gene ID" value="ORUFI01G03350"/>
</dbReference>
<organism evidence="16 17">
    <name type="scientific">Oryza rufipogon</name>
    <name type="common">Brownbeard rice</name>
    <name type="synonym">Asian wild rice</name>
    <dbReference type="NCBI Taxonomy" id="4529"/>
    <lineage>
        <taxon>Eukaryota</taxon>
        <taxon>Viridiplantae</taxon>
        <taxon>Streptophyta</taxon>
        <taxon>Embryophyta</taxon>
        <taxon>Tracheophyta</taxon>
        <taxon>Spermatophyta</taxon>
        <taxon>Magnoliopsida</taxon>
        <taxon>Liliopsida</taxon>
        <taxon>Poales</taxon>
        <taxon>Poaceae</taxon>
        <taxon>BOP clade</taxon>
        <taxon>Oryzoideae</taxon>
        <taxon>Oryzeae</taxon>
        <taxon>Oryzinae</taxon>
        <taxon>Oryza</taxon>
    </lineage>
</organism>
<dbReference type="GO" id="GO:0102158">
    <property type="term" value="F:very-long-chain (3R)-3-hydroxyacyl-CoA dehydratase activity"/>
    <property type="evidence" value="ECO:0007669"/>
    <property type="project" value="UniProtKB-EC"/>
</dbReference>
<evidence type="ECO:0000256" key="9">
    <source>
        <dbReference type="ARBA" id="ARBA00023098"/>
    </source>
</evidence>
<sequence length="223" mass="25599">MTLKPNPSPRRLPPPSRSSAMAADGSVLRRLYFSVYNWVVFIGWAQVSLSMILALLDDGHEAVYAAIERHLLFAQTAAIMEILHSILGLVRSPVSSTLPQITGRLFITWGILWSFPEVTRYSFYGMKESFGFTPSWLLWLRYSTFIACFPVGVVSEICLAYTVLPFMKASEKYCLRMPNKWNFSFNYFYANVFFMAFYVPVVPYLFHHMIAQRKKALSKAKTT</sequence>
<dbReference type="HOGENOM" id="CLU_034302_0_0_1"/>
<evidence type="ECO:0000256" key="6">
    <source>
        <dbReference type="ARBA" id="ARBA00022692"/>
    </source>
</evidence>
<feature type="compositionally biased region" description="Pro residues" evidence="15">
    <location>
        <begin position="1"/>
        <end position="16"/>
    </location>
</feature>
<evidence type="ECO:0000256" key="3">
    <source>
        <dbReference type="ARBA" id="ARBA00007811"/>
    </source>
</evidence>
<reference evidence="16" key="2">
    <citation type="submission" date="2015-06" db="UniProtKB">
        <authorList>
            <consortium name="EnsemblPlants"/>
        </authorList>
    </citation>
    <scope>IDENTIFICATION</scope>
</reference>
<keyword evidence="9 14" id="KW-0443">Lipid metabolism</keyword>
<dbReference type="Gramene" id="ORUFI01G03350.2">
    <property type="protein sequence ID" value="ORUFI01G03350.2"/>
    <property type="gene ID" value="ORUFI01G03350"/>
</dbReference>